<protein>
    <submittedName>
        <fullName evidence="1">Uncharacterized protein</fullName>
    </submittedName>
</protein>
<dbReference type="AlphaFoldDB" id="A0A967CAU1"/>
<sequence>MSAEIIDFLPFLTTERRRPRGVGELPVFLPDLQALGLEPYGGRFVAWEPAQAAAIVRAAEVLRVAFTRPHEFVSSFIARASRLLSSADVDCTIQAVTFGGDRQRWSRLTPEQRAMVWLCCNDTERAIIWGTAGIGGEIFFTRYGMITDIWEPDSDEEGPDHAA</sequence>
<dbReference type="Proteomes" id="UP000761264">
    <property type="component" value="Unassembled WGS sequence"/>
</dbReference>
<name>A0A967CAU1_9PROT</name>
<reference evidence="1" key="1">
    <citation type="submission" date="2020-03" db="EMBL/GenBank/DDBJ databases">
        <title>Genome of Pelagibius litoralis DSM 21314T.</title>
        <authorList>
            <person name="Wang G."/>
        </authorList>
    </citation>
    <scope>NUCLEOTIDE SEQUENCE</scope>
    <source>
        <strain evidence="1">DSM 21314</strain>
    </source>
</reference>
<gene>
    <name evidence="1" type="ORF">HBA54_04795</name>
</gene>
<organism evidence="1 2">
    <name type="scientific">Pelagibius litoralis</name>
    <dbReference type="NCBI Taxonomy" id="374515"/>
    <lineage>
        <taxon>Bacteria</taxon>
        <taxon>Pseudomonadati</taxon>
        <taxon>Pseudomonadota</taxon>
        <taxon>Alphaproteobacteria</taxon>
        <taxon>Rhodospirillales</taxon>
        <taxon>Rhodovibrionaceae</taxon>
        <taxon>Pelagibius</taxon>
    </lineage>
</organism>
<accession>A0A967CAU1</accession>
<dbReference type="RefSeq" id="WP_167221941.1">
    <property type="nucleotide sequence ID" value="NZ_JAAQPH010000003.1"/>
</dbReference>
<keyword evidence="2" id="KW-1185">Reference proteome</keyword>
<comment type="caution">
    <text evidence="1">The sequence shown here is derived from an EMBL/GenBank/DDBJ whole genome shotgun (WGS) entry which is preliminary data.</text>
</comment>
<dbReference type="EMBL" id="JAAQPH010000003">
    <property type="protein sequence ID" value="NIA67903.1"/>
    <property type="molecule type" value="Genomic_DNA"/>
</dbReference>
<evidence type="ECO:0000313" key="2">
    <source>
        <dbReference type="Proteomes" id="UP000761264"/>
    </source>
</evidence>
<proteinExistence type="predicted"/>
<evidence type="ECO:0000313" key="1">
    <source>
        <dbReference type="EMBL" id="NIA67903.1"/>
    </source>
</evidence>